<keyword evidence="3" id="KW-0328">Glycosyltransferase</keyword>
<comment type="caution">
    <text evidence="10">The sequence shown here is derived from an EMBL/GenBank/DDBJ whole genome shotgun (WGS) entry which is preliminary data.</text>
</comment>
<feature type="transmembrane region" description="Helical" evidence="8">
    <location>
        <begin position="143"/>
        <end position="160"/>
    </location>
</feature>
<dbReference type="PANTHER" id="PTHR33908">
    <property type="entry name" value="MANNOSYLTRANSFERASE YKCB-RELATED"/>
    <property type="match status" value="1"/>
</dbReference>
<feature type="transmembrane region" description="Helical" evidence="8">
    <location>
        <begin position="321"/>
        <end position="341"/>
    </location>
</feature>
<feature type="transmembrane region" description="Helical" evidence="8">
    <location>
        <begin position="297"/>
        <end position="315"/>
    </location>
</feature>
<dbReference type="GO" id="GO:0009103">
    <property type="term" value="P:lipopolysaccharide biosynthetic process"/>
    <property type="evidence" value="ECO:0007669"/>
    <property type="project" value="UniProtKB-ARBA"/>
</dbReference>
<dbReference type="InterPro" id="IPR038731">
    <property type="entry name" value="RgtA/B/C-like"/>
</dbReference>
<evidence type="ECO:0000256" key="7">
    <source>
        <dbReference type="ARBA" id="ARBA00023136"/>
    </source>
</evidence>
<evidence type="ECO:0000256" key="4">
    <source>
        <dbReference type="ARBA" id="ARBA00022679"/>
    </source>
</evidence>
<feature type="domain" description="Glycosyltransferase RgtA/B/C/D-like" evidence="9">
    <location>
        <begin position="66"/>
        <end position="225"/>
    </location>
</feature>
<keyword evidence="2" id="KW-1003">Cell membrane</keyword>
<dbReference type="AlphaFoldDB" id="A0A5C7FQC9"/>
<evidence type="ECO:0000313" key="11">
    <source>
        <dbReference type="Proteomes" id="UP000321907"/>
    </source>
</evidence>
<dbReference type="GO" id="GO:0016763">
    <property type="term" value="F:pentosyltransferase activity"/>
    <property type="evidence" value="ECO:0007669"/>
    <property type="project" value="TreeGrafter"/>
</dbReference>
<feature type="transmembrane region" description="Helical" evidence="8">
    <location>
        <begin position="112"/>
        <end position="131"/>
    </location>
</feature>
<evidence type="ECO:0000256" key="8">
    <source>
        <dbReference type="SAM" id="Phobius"/>
    </source>
</evidence>
<sequence length="493" mass="55813">MTSERIIIAVLFAWTLLAVFSHLGDVQLEFYDEARRGVSALEMSRGEAPSLLTPPYYGAPDHWGTKPPLLVWCQAIWMKIIGPGELAVRMPSALATIALFWLLTWWGKRDWGSPLVGSLAAVAVLGNWLYISNHGARSGDFDAMLILFLTAQVVFFYRWVTNGESRWIWLAGLSVFLAGMTKGVAGGFLLPGIGVWLLLDPEGRKKLLKPGTWLIPGGAIALVLCYYFLREQVDPGYLQMVFDNELGGRFDETNEGHKHPFYYYLQLLVSDFGWRHLLPLLIPALVYLFLSEYRRVTLLLTITTVLFLVVVSGAATKLVWYHAPALPLLGMLIGAGMFHLGKLLSEKIGGQKGTFIGIALMTSLFMAPMILTTHHVLNRNRYPVMHESKSSLKDFMSRPEVKPPYSVVIKDYQPNFRFYVELARGRGEAVELKRIQRLRPFLSAEVQPVSEFEPGERVVICHGETWEYLFDRFQLKPKYKDGRCQLVLLGERR</sequence>
<feature type="transmembrane region" description="Helical" evidence="8">
    <location>
        <begin position="272"/>
        <end position="290"/>
    </location>
</feature>
<dbReference type="GO" id="GO:0005886">
    <property type="term" value="C:plasma membrane"/>
    <property type="evidence" value="ECO:0007669"/>
    <property type="project" value="UniProtKB-SubCell"/>
</dbReference>
<dbReference type="OrthoDB" id="9792789at2"/>
<keyword evidence="7 8" id="KW-0472">Membrane</keyword>
<protein>
    <recommendedName>
        <fullName evidence="9">Glycosyltransferase RgtA/B/C/D-like domain-containing protein</fullName>
    </recommendedName>
</protein>
<feature type="transmembrane region" description="Helical" evidence="8">
    <location>
        <begin position="86"/>
        <end position="106"/>
    </location>
</feature>
<dbReference type="RefSeq" id="WP_147930322.1">
    <property type="nucleotide sequence ID" value="NZ_VOXD01000010.1"/>
</dbReference>
<feature type="transmembrane region" description="Helical" evidence="8">
    <location>
        <begin position="353"/>
        <end position="371"/>
    </location>
</feature>
<evidence type="ECO:0000256" key="6">
    <source>
        <dbReference type="ARBA" id="ARBA00022989"/>
    </source>
</evidence>
<dbReference type="EMBL" id="VOXD01000010">
    <property type="protein sequence ID" value="TXF90002.1"/>
    <property type="molecule type" value="Genomic_DNA"/>
</dbReference>
<evidence type="ECO:0000313" key="10">
    <source>
        <dbReference type="EMBL" id="TXF90002.1"/>
    </source>
</evidence>
<reference evidence="10 11" key="1">
    <citation type="submission" date="2019-08" db="EMBL/GenBank/DDBJ databases">
        <title>Lewinella sp. strain SSH13 Genome sequencing and assembly.</title>
        <authorList>
            <person name="Kim I."/>
        </authorList>
    </citation>
    <scope>NUCLEOTIDE SEQUENCE [LARGE SCALE GENOMIC DNA]</scope>
    <source>
        <strain evidence="10 11">SSH13</strain>
    </source>
</reference>
<dbReference type="PANTHER" id="PTHR33908:SF11">
    <property type="entry name" value="MEMBRANE PROTEIN"/>
    <property type="match status" value="1"/>
</dbReference>
<gene>
    <name evidence="10" type="ORF">FUA23_08605</name>
</gene>
<keyword evidence="4" id="KW-0808">Transferase</keyword>
<dbReference type="Proteomes" id="UP000321907">
    <property type="component" value="Unassembled WGS sequence"/>
</dbReference>
<accession>A0A5C7FQC9</accession>
<name>A0A5C7FQC9_9BACT</name>
<keyword evidence="11" id="KW-1185">Reference proteome</keyword>
<comment type="subcellular location">
    <subcellularLocation>
        <location evidence="1">Cell membrane</location>
        <topology evidence="1">Multi-pass membrane protein</topology>
    </subcellularLocation>
</comment>
<keyword evidence="6 8" id="KW-1133">Transmembrane helix</keyword>
<feature type="transmembrane region" description="Helical" evidence="8">
    <location>
        <begin position="6"/>
        <end position="26"/>
    </location>
</feature>
<dbReference type="InterPro" id="IPR050297">
    <property type="entry name" value="LipidA_mod_glycosyltrf_83"/>
</dbReference>
<feature type="transmembrane region" description="Helical" evidence="8">
    <location>
        <begin position="166"/>
        <end position="199"/>
    </location>
</feature>
<proteinExistence type="predicted"/>
<evidence type="ECO:0000256" key="3">
    <source>
        <dbReference type="ARBA" id="ARBA00022676"/>
    </source>
</evidence>
<dbReference type="Pfam" id="PF13231">
    <property type="entry name" value="PMT_2"/>
    <property type="match status" value="1"/>
</dbReference>
<organism evidence="10 11">
    <name type="scientific">Neolewinella aurantiaca</name>
    <dbReference type="NCBI Taxonomy" id="2602767"/>
    <lineage>
        <taxon>Bacteria</taxon>
        <taxon>Pseudomonadati</taxon>
        <taxon>Bacteroidota</taxon>
        <taxon>Saprospiria</taxon>
        <taxon>Saprospirales</taxon>
        <taxon>Lewinellaceae</taxon>
        <taxon>Neolewinella</taxon>
    </lineage>
</organism>
<evidence type="ECO:0000259" key="9">
    <source>
        <dbReference type="Pfam" id="PF13231"/>
    </source>
</evidence>
<evidence type="ECO:0000256" key="1">
    <source>
        <dbReference type="ARBA" id="ARBA00004651"/>
    </source>
</evidence>
<keyword evidence="5 8" id="KW-0812">Transmembrane</keyword>
<evidence type="ECO:0000256" key="2">
    <source>
        <dbReference type="ARBA" id="ARBA00022475"/>
    </source>
</evidence>
<feature type="transmembrane region" description="Helical" evidence="8">
    <location>
        <begin position="211"/>
        <end position="229"/>
    </location>
</feature>
<evidence type="ECO:0000256" key="5">
    <source>
        <dbReference type="ARBA" id="ARBA00022692"/>
    </source>
</evidence>